<gene>
    <name evidence="1" type="ORF">NCTC12195_03343</name>
</gene>
<dbReference type="EMBL" id="UHDK01000001">
    <property type="protein sequence ID" value="SUM33866.1"/>
    <property type="molecule type" value="Genomic_DNA"/>
</dbReference>
<evidence type="ECO:0000313" key="2">
    <source>
        <dbReference type="Proteomes" id="UP000255277"/>
    </source>
</evidence>
<sequence length="81" mass="9670">MKHNFVFIEDLTIRNQFEDQNTLVKEFAPELIADNSVFDQAMNDLYLNPKASKYLENYNDFDRRQLIEHAEQLLKSDMRGE</sequence>
<protein>
    <submittedName>
        <fullName evidence="1">Metallophosphoesterase</fullName>
    </submittedName>
</protein>
<proteinExistence type="predicted"/>
<name>A0A380FKL0_STAGA</name>
<organism evidence="1 2">
    <name type="scientific">Staphylococcus gallinarum</name>
    <dbReference type="NCBI Taxonomy" id="1293"/>
    <lineage>
        <taxon>Bacteria</taxon>
        <taxon>Bacillati</taxon>
        <taxon>Bacillota</taxon>
        <taxon>Bacilli</taxon>
        <taxon>Bacillales</taxon>
        <taxon>Staphylococcaceae</taxon>
        <taxon>Staphylococcus</taxon>
    </lineage>
</organism>
<accession>A0A380FKL0</accession>
<dbReference type="Proteomes" id="UP000255277">
    <property type="component" value="Unassembled WGS sequence"/>
</dbReference>
<reference evidence="1 2" key="1">
    <citation type="submission" date="2018-06" db="EMBL/GenBank/DDBJ databases">
        <authorList>
            <consortium name="Pathogen Informatics"/>
            <person name="Doyle S."/>
        </authorList>
    </citation>
    <scope>NUCLEOTIDE SEQUENCE [LARGE SCALE GENOMIC DNA]</scope>
    <source>
        <strain evidence="1 2">NCTC12195</strain>
    </source>
</reference>
<dbReference type="AlphaFoldDB" id="A0A380FKL0"/>
<evidence type="ECO:0000313" key="1">
    <source>
        <dbReference type="EMBL" id="SUM33866.1"/>
    </source>
</evidence>